<dbReference type="OMA" id="MRDMIDC"/>
<dbReference type="PANTHER" id="PTHR23080">
    <property type="entry name" value="THAP DOMAIN PROTEIN"/>
    <property type="match status" value="1"/>
</dbReference>
<evidence type="ECO:0000313" key="2">
    <source>
        <dbReference type="EMBL" id="SPP74956.1"/>
    </source>
</evidence>
<dbReference type="PANTHER" id="PTHR23080:SF144">
    <property type="entry name" value="SPINDLE AND KINETOCHORE ASSOCIATED COMPLEX SUBUNIT 3"/>
    <property type="match status" value="1"/>
</dbReference>
<accession>A0A3B0JNQ0</accession>
<evidence type="ECO:0000256" key="1">
    <source>
        <dbReference type="SAM" id="MobiDB-lite"/>
    </source>
</evidence>
<feature type="region of interest" description="Disordered" evidence="1">
    <location>
        <begin position="126"/>
        <end position="157"/>
    </location>
</feature>
<feature type="compositionally biased region" description="Low complexity" evidence="1">
    <location>
        <begin position="126"/>
        <end position="141"/>
    </location>
</feature>
<keyword evidence="3" id="KW-1185">Reference proteome</keyword>
<organism evidence="2 3">
    <name type="scientific">Drosophila guanche</name>
    <name type="common">Fruit fly</name>
    <dbReference type="NCBI Taxonomy" id="7266"/>
    <lineage>
        <taxon>Eukaryota</taxon>
        <taxon>Metazoa</taxon>
        <taxon>Ecdysozoa</taxon>
        <taxon>Arthropoda</taxon>
        <taxon>Hexapoda</taxon>
        <taxon>Insecta</taxon>
        <taxon>Pterygota</taxon>
        <taxon>Neoptera</taxon>
        <taxon>Endopterygota</taxon>
        <taxon>Diptera</taxon>
        <taxon>Brachycera</taxon>
        <taxon>Muscomorpha</taxon>
        <taxon>Ephydroidea</taxon>
        <taxon>Drosophilidae</taxon>
        <taxon>Drosophila</taxon>
        <taxon>Sophophora</taxon>
    </lineage>
</organism>
<dbReference type="EMBL" id="OUUW01000001">
    <property type="protein sequence ID" value="SPP74956.1"/>
    <property type="molecule type" value="Genomic_DNA"/>
</dbReference>
<gene>
    <name evidence="2" type="ORF">DGUA_6G002671</name>
</gene>
<dbReference type="Proteomes" id="UP000268350">
    <property type="component" value="Unassembled WGS sequence"/>
</dbReference>
<name>A0A3B0JNQ0_DROGU</name>
<reference evidence="3" key="1">
    <citation type="submission" date="2018-01" db="EMBL/GenBank/DDBJ databases">
        <authorList>
            <person name="Alioto T."/>
            <person name="Alioto T."/>
        </authorList>
    </citation>
    <scope>NUCLEOTIDE SEQUENCE [LARGE SCALE GENOMIC DNA]</scope>
</reference>
<protein>
    <recommendedName>
        <fullName evidence="4">DDE Tnp4 domain-containing protein</fullName>
    </recommendedName>
</protein>
<sequence length="493" mass="54400">MSLTIMKCRKSATGLVPIQPTLVYRTKNLDTMQIMKKQFVKLEAGNGMVSANSAGIILNKIPALIKPAMKRATTPSALGATPLKNPKYVISTGQPATAIKRECGSSQSLGIAISSLPPNTIIKRAAATPSATANPATSRSTLSSLLHNPSTPAVTPASRISSAVHQAVFVKREVPQQRSMRSITMRQMENASMQYLGLASEHLSILKRHICRSAAVTHLDCCITLRKLRQNESFAQLAECFELSESDAEETFKRSIIKLARCLRPLICWPDANHFLDRLKHTPLDYRSDLMHLRSMIECVETDVSEALDFSCPTYKFILCINTNGIISYVSSAYPGQYDDLQLFEASNFRNIVPDYLTLCADPGKAVPRCRQSASDSIYDAIEDDDSASLDELKPPVSKYDAQRLTGQLASQESLSVVDGALISKRATSVQLPTLRLQEPSCRDQMRDTIDTLREFKMLHHSSIQQKSMLGYLNEMLVVAAALCNLKRKELSS</sequence>
<dbReference type="OrthoDB" id="7782839at2759"/>
<dbReference type="AlphaFoldDB" id="A0A3B0JNQ0"/>
<evidence type="ECO:0000313" key="3">
    <source>
        <dbReference type="Proteomes" id="UP000268350"/>
    </source>
</evidence>
<evidence type="ECO:0008006" key="4">
    <source>
        <dbReference type="Google" id="ProtNLM"/>
    </source>
</evidence>
<proteinExistence type="predicted"/>
<feature type="compositionally biased region" description="Polar residues" evidence="1">
    <location>
        <begin position="142"/>
        <end position="157"/>
    </location>
</feature>